<dbReference type="EC" id="2.7.11.1" evidence="2"/>
<comment type="similarity">
    <text evidence="1">Belongs to the protein kinase superfamily. NEK Ser/Thr protein kinase family. NIMA subfamily.</text>
</comment>
<feature type="compositionally biased region" description="Low complexity" evidence="8">
    <location>
        <begin position="355"/>
        <end position="372"/>
    </location>
</feature>
<feature type="domain" description="Protein kinase" evidence="9">
    <location>
        <begin position="21"/>
        <end position="258"/>
    </location>
</feature>
<evidence type="ECO:0000256" key="5">
    <source>
        <dbReference type="ARBA" id="ARBA00022777"/>
    </source>
</evidence>
<sequence length="525" mass="54775">MDDLTGTSHPAHASPPALPGYEVLHLLGRGGSGTVWAVRRGDGVRFAAKVVDGGVDELDHEVELLRAVEHPHLLRIVDALEVGDDGDPRAVLITELAEGGSLAQSIRARERFTPGELVTVLCPIARALHDLHGIGLVHADLSPGNILLTADGKPLIADLGVSRIAGVEGDEVWATELWAAPEVLAGSTPSPASDVYSLGAVAWAALTGAPPEPAVLRPDLADLAPELSRELRDVVMSCLAHTPSTRPSAGDLALMLWDCATAEPAPVQGSPGARVASTQEDGDPSFELTRRMRAQAQVETRTEARHASAEPTLPWWRGRVTRRVAALGAAVGVVCAGAAAAGPPALAWVHRHDQAAAPAPDAARTATRTPTTSTGHGRASPTPSPSASGVSSAAAGPAALPDHATEVVQRLVTARAHAWTTGDEHALGASMAAHSAAYSRDRSSLRTAAGRGAHYRGLTFRVRSATLQPGGQDSVQVRATIDRSAYDLVTTTGTKHLVADPGERIDLQLQWTTAGWRIVDWSSIT</sequence>
<dbReference type="SUPFAM" id="SSF56112">
    <property type="entry name" value="Protein kinase-like (PK-like)"/>
    <property type="match status" value="1"/>
</dbReference>
<dbReference type="EMBL" id="VCQV01000008">
    <property type="protein sequence ID" value="TWP37038.1"/>
    <property type="molecule type" value="Genomic_DNA"/>
</dbReference>
<name>A0A563E3E3_9MICO</name>
<dbReference type="Gene3D" id="1.10.510.10">
    <property type="entry name" value="Transferase(Phosphotransferase) domain 1"/>
    <property type="match status" value="1"/>
</dbReference>
<keyword evidence="3" id="KW-0808">Transferase</keyword>
<dbReference type="GO" id="GO:0004674">
    <property type="term" value="F:protein serine/threonine kinase activity"/>
    <property type="evidence" value="ECO:0007669"/>
    <property type="project" value="UniProtKB-KW"/>
</dbReference>
<organism evidence="10 11">
    <name type="scientific">Leekyejoonella antrihumi</name>
    <dbReference type="NCBI Taxonomy" id="1660198"/>
    <lineage>
        <taxon>Bacteria</taxon>
        <taxon>Bacillati</taxon>
        <taxon>Actinomycetota</taxon>
        <taxon>Actinomycetes</taxon>
        <taxon>Micrococcales</taxon>
        <taxon>Dermacoccaceae</taxon>
        <taxon>Leekyejoonella</taxon>
    </lineage>
</organism>
<evidence type="ECO:0000256" key="7">
    <source>
        <dbReference type="PROSITE-ProRule" id="PRU10141"/>
    </source>
</evidence>
<dbReference type="PROSITE" id="PS00109">
    <property type="entry name" value="PROTEIN_KINASE_TYR"/>
    <property type="match status" value="1"/>
</dbReference>
<evidence type="ECO:0000256" key="8">
    <source>
        <dbReference type="SAM" id="MobiDB-lite"/>
    </source>
</evidence>
<dbReference type="Proteomes" id="UP000320244">
    <property type="component" value="Unassembled WGS sequence"/>
</dbReference>
<evidence type="ECO:0000313" key="10">
    <source>
        <dbReference type="EMBL" id="TWP37038.1"/>
    </source>
</evidence>
<gene>
    <name evidence="10" type="ORF">FGL98_08280</name>
</gene>
<dbReference type="AlphaFoldDB" id="A0A563E3E3"/>
<dbReference type="InterPro" id="IPR000719">
    <property type="entry name" value="Prot_kinase_dom"/>
</dbReference>
<comment type="caution">
    <text evidence="10">The sequence shown here is derived from an EMBL/GenBank/DDBJ whole genome shotgun (WGS) entry which is preliminary data.</text>
</comment>
<keyword evidence="6 7" id="KW-0067">ATP-binding</keyword>
<keyword evidence="11" id="KW-1185">Reference proteome</keyword>
<dbReference type="PROSITE" id="PS00107">
    <property type="entry name" value="PROTEIN_KINASE_ATP"/>
    <property type="match status" value="1"/>
</dbReference>
<feature type="compositionally biased region" description="Low complexity" evidence="8">
    <location>
        <begin position="379"/>
        <end position="399"/>
    </location>
</feature>
<accession>A0A563E3E3</accession>
<dbReference type="InterPro" id="IPR011009">
    <property type="entry name" value="Kinase-like_dom_sf"/>
</dbReference>
<dbReference type="RefSeq" id="WP_146316280.1">
    <property type="nucleotide sequence ID" value="NZ_VCQV01000008.1"/>
</dbReference>
<feature type="region of interest" description="Disordered" evidence="8">
    <location>
        <begin position="266"/>
        <end position="286"/>
    </location>
</feature>
<evidence type="ECO:0000256" key="4">
    <source>
        <dbReference type="ARBA" id="ARBA00022741"/>
    </source>
</evidence>
<dbReference type="CDD" id="cd14014">
    <property type="entry name" value="STKc_PknB_like"/>
    <property type="match status" value="1"/>
</dbReference>
<evidence type="ECO:0000256" key="1">
    <source>
        <dbReference type="ARBA" id="ARBA00010886"/>
    </source>
</evidence>
<evidence type="ECO:0000256" key="3">
    <source>
        <dbReference type="ARBA" id="ARBA00022679"/>
    </source>
</evidence>
<dbReference type="InterPro" id="IPR017441">
    <property type="entry name" value="Protein_kinase_ATP_BS"/>
</dbReference>
<dbReference type="PANTHER" id="PTHR43671:SF13">
    <property type="entry name" value="SERINE_THREONINE-PROTEIN KINASE NEK2"/>
    <property type="match status" value="1"/>
</dbReference>
<dbReference type="InterPro" id="IPR008266">
    <property type="entry name" value="Tyr_kinase_AS"/>
</dbReference>
<feature type="binding site" evidence="7">
    <location>
        <position position="49"/>
    </location>
    <ligand>
        <name>ATP</name>
        <dbReference type="ChEBI" id="CHEBI:30616"/>
    </ligand>
</feature>
<evidence type="ECO:0000256" key="6">
    <source>
        <dbReference type="ARBA" id="ARBA00022840"/>
    </source>
</evidence>
<evidence type="ECO:0000256" key="2">
    <source>
        <dbReference type="ARBA" id="ARBA00012513"/>
    </source>
</evidence>
<keyword evidence="4 7" id="KW-0547">Nucleotide-binding</keyword>
<proteinExistence type="inferred from homology"/>
<reference evidence="10 11" key="1">
    <citation type="submission" date="2019-05" db="EMBL/GenBank/DDBJ databases">
        <authorList>
            <person name="Lee S.D."/>
        </authorList>
    </citation>
    <scope>NUCLEOTIDE SEQUENCE [LARGE SCALE GENOMIC DNA]</scope>
    <source>
        <strain evidence="10 11">C5-26</strain>
    </source>
</reference>
<dbReference type="GO" id="GO:0005524">
    <property type="term" value="F:ATP binding"/>
    <property type="evidence" value="ECO:0007669"/>
    <property type="project" value="UniProtKB-UniRule"/>
</dbReference>
<keyword evidence="5 10" id="KW-0418">Kinase</keyword>
<evidence type="ECO:0000313" key="11">
    <source>
        <dbReference type="Proteomes" id="UP000320244"/>
    </source>
</evidence>
<protein>
    <recommendedName>
        <fullName evidence="2">non-specific serine/threonine protein kinase</fullName>
        <ecNumber evidence="2">2.7.11.1</ecNumber>
    </recommendedName>
</protein>
<dbReference type="InterPro" id="IPR050660">
    <property type="entry name" value="NEK_Ser/Thr_kinase"/>
</dbReference>
<reference evidence="10 11" key="2">
    <citation type="submission" date="2019-08" db="EMBL/GenBank/DDBJ databases">
        <title>Jejuicoccus antrihumi gen. nov., sp. nov., a new member of the family Dermacoccaceae isolated from a cave.</title>
        <authorList>
            <person name="Schumann P."/>
            <person name="Kim I.S."/>
        </authorList>
    </citation>
    <scope>NUCLEOTIDE SEQUENCE [LARGE SCALE GENOMIC DNA]</scope>
    <source>
        <strain evidence="10 11">C5-26</strain>
    </source>
</reference>
<dbReference type="PROSITE" id="PS50011">
    <property type="entry name" value="PROTEIN_KINASE_DOM"/>
    <property type="match status" value="1"/>
</dbReference>
<feature type="region of interest" description="Disordered" evidence="8">
    <location>
        <begin position="352"/>
        <end position="399"/>
    </location>
</feature>
<keyword evidence="10" id="KW-0723">Serine/threonine-protein kinase</keyword>
<dbReference type="Pfam" id="PF00069">
    <property type="entry name" value="Pkinase"/>
    <property type="match status" value="1"/>
</dbReference>
<dbReference type="PANTHER" id="PTHR43671">
    <property type="entry name" value="SERINE/THREONINE-PROTEIN KINASE NEK"/>
    <property type="match status" value="1"/>
</dbReference>
<evidence type="ECO:0000259" key="9">
    <source>
        <dbReference type="PROSITE" id="PS50011"/>
    </source>
</evidence>
<dbReference type="OrthoDB" id="3778994at2"/>